<evidence type="ECO:0000313" key="2">
    <source>
        <dbReference type="Proteomes" id="UP001055811"/>
    </source>
</evidence>
<comment type="caution">
    <text evidence="1">The sequence shown here is derived from an EMBL/GenBank/DDBJ whole genome shotgun (WGS) entry which is preliminary data.</text>
</comment>
<dbReference type="EMBL" id="CM042010">
    <property type="protein sequence ID" value="KAI3779312.1"/>
    <property type="molecule type" value="Genomic_DNA"/>
</dbReference>
<reference evidence="1 2" key="2">
    <citation type="journal article" date="2022" name="Mol. Ecol. Resour.">
        <title>The genomes of chicory, endive, great burdock and yacon provide insights into Asteraceae paleo-polyploidization history and plant inulin production.</title>
        <authorList>
            <person name="Fan W."/>
            <person name="Wang S."/>
            <person name="Wang H."/>
            <person name="Wang A."/>
            <person name="Jiang F."/>
            <person name="Liu H."/>
            <person name="Zhao H."/>
            <person name="Xu D."/>
            <person name="Zhang Y."/>
        </authorList>
    </citation>
    <scope>NUCLEOTIDE SEQUENCE [LARGE SCALE GENOMIC DNA]</scope>
    <source>
        <strain evidence="2">cv. Punajuju</strain>
        <tissue evidence="1">Leaves</tissue>
    </source>
</reference>
<organism evidence="1 2">
    <name type="scientific">Cichorium intybus</name>
    <name type="common">Chicory</name>
    <dbReference type="NCBI Taxonomy" id="13427"/>
    <lineage>
        <taxon>Eukaryota</taxon>
        <taxon>Viridiplantae</taxon>
        <taxon>Streptophyta</taxon>
        <taxon>Embryophyta</taxon>
        <taxon>Tracheophyta</taxon>
        <taxon>Spermatophyta</taxon>
        <taxon>Magnoliopsida</taxon>
        <taxon>eudicotyledons</taxon>
        <taxon>Gunneridae</taxon>
        <taxon>Pentapetalae</taxon>
        <taxon>asterids</taxon>
        <taxon>campanulids</taxon>
        <taxon>Asterales</taxon>
        <taxon>Asteraceae</taxon>
        <taxon>Cichorioideae</taxon>
        <taxon>Cichorieae</taxon>
        <taxon>Cichoriinae</taxon>
        <taxon>Cichorium</taxon>
    </lineage>
</organism>
<keyword evidence="2" id="KW-1185">Reference proteome</keyword>
<reference evidence="2" key="1">
    <citation type="journal article" date="2022" name="Mol. Ecol. Resour.">
        <title>The genomes of chicory, endive, great burdock and yacon provide insights into Asteraceae palaeo-polyploidization history and plant inulin production.</title>
        <authorList>
            <person name="Fan W."/>
            <person name="Wang S."/>
            <person name="Wang H."/>
            <person name="Wang A."/>
            <person name="Jiang F."/>
            <person name="Liu H."/>
            <person name="Zhao H."/>
            <person name="Xu D."/>
            <person name="Zhang Y."/>
        </authorList>
    </citation>
    <scope>NUCLEOTIDE SEQUENCE [LARGE SCALE GENOMIC DNA]</scope>
    <source>
        <strain evidence="2">cv. Punajuju</strain>
    </source>
</reference>
<gene>
    <name evidence="1" type="ORF">L2E82_08984</name>
</gene>
<protein>
    <submittedName>
        <fullName evidence="1">Uncharacterized protein</fullName>
    </submittedName>
</protein>
<proteinExistence type="predicted"/>
<name>A0ACB9G7B0_CICIN</name>
<sequence>MSVTDPDFHDFDMDRTKRAFLENQDTVVVLEDFEEEKGILVTPLVKVGDFTFVFQQHGDVSEAWMIPREEIFWLSHKVSYYLLTYEEGSNFPKGCVVLDPASLPLELLKVEEKVKSSRGRND</sequence>
<dbReference type="Proteomes" id="UP001055811">
    <property type="component" value="Linkage Group LG02"/>
</dbReference>
<evidence type="ECO:0000313" key="1">
    <source>
        <dbReference type="EMBL" id="KAI3779312.1"/>
    </source>
</evidence>
<accession>A0ACB9G7B0</accession>